<keyword evidence="3" id="KW-1185">Reference proteome</keyword>
<dbReference type="EMBL" id="CP001836">
    <property type="protein sequence ID" value="ACZ77731.1"/>
    <property type="molecule type" value="Genomic_DNA"/>
</dbReference>
<dbReference type="Pfam" id="PF20131">
    <property type="entry name" value="MC3"/>
    <property type="match status" value="1"/>
</dbReference>
<dbReference type="OrthoDB" id="6924451at2"/>
<evidence type="ECO:0000256" key="1">
    <source>
        <dbReference type="SAM" id="Phobius"/>
    </source>
</evidence>
<feature type="transmembrane region" description="Helical" evidence="1">
    <location>
        <begin position="7"/>
        <end position="26"/>
    </location>
</feature>
<dbReference type="AlphaFoldDB" id="D2BSW8"/>
<keyword evidence="1" id="KW-1133">Transmembrane helix</keyword>
<evidence type="ECO:0000313" key="3">
    <source>
        <dbReference type="Proteomes" id="UP000001446"/>
    </source>
</evidence>
<sequence length="161" mass="18457">MFYVDKNIINNSVLACFLLTTFIAEFEKNTLNNRNTDIALLLLVLPLLWHETSRIAIRNKKKNTLLSTIIVDNPLIQYSIKDRITNFSGATLQGLNLAVASGLLEKLEIDHNIYFKCTKKKIPKDIKNELPDDMQKCIPRIAFWFSQLDTAEIFSLILGEK</sequence>
<dbReference type="STRING" id="590409.Dd586_2896"/>
<gene>
    <name evidence="2" type="ordered locus">Dd586_2896</name>
</gene>
<keyword evidence="1" id="KW-0812">Transmembrane</keyword>
<protein>
    <submittedName>
        <fullName evidence="2">Uncharacterized protein</fullName>
    </submittedName>
</protein>
<dbReference type="Proteomes" id="UP000001446">
    <property type="component" value="Chromosome"/>
</dbReference>
<dbReference type="KEGG" id="ddc:Dd586_2896"/>
<keyword evidence="1" id="KW-0472">Membrane</keyword>
<dbReference type="InterPro" id="IPR045390">
    <property type="entry name" value="ABC-3C_MC3"/>
</dbReference>
<dbReference type="HOGENOM" id="CLU_1585101_0_0_6"/>
<accession>D2BSW8</accession>
<reference evidence="2" key="1">
    <citation type="submission" date="2009-12" db="EMBL/GenBank/DDBJ databases">
        <title>Complete sequence of Dickeya dadantii Ech586.</title>
        <authorList>
            <consortium name="US DOE Joint Genome Institute"/>
            <person name="Lucas S."/>
            <person name="Copeland A."/>
            <person name="Lapidus A."/>
            <person name="Glavina del Rio T."/>
            <person name="Tice H."/>
            <person name="Bruce D."/>
            <person name="Goodwin L."/>
            <person name="Pitluck S."/>
            <person name="Munk A.C."/>
            <person name="Brettin T."/>
            <person name="Detter J.C."/>
            <person name="Han C."/>
            <person name="Tapia R."/>
            <person name="Larimer F."/>
            <person name="Land M."/>
            <person name="Hauser L."/>
            <person name="Kyrpides N."/>
            <person name="Mikhailova N."/>
            <person name="Balakrishnan V."/>
            <person name="Glasner J."/>
            <person name="Perna N.T."/>
        </authorList>
    </citation>
    <scope>NUCLEOTIDE SEQUENCE [LARGE SCALE GENOMIC DNA]</scope>
    <source>
        <strain evidence="2">Ech586</strain>
    </source>
</reference>
<dbReference type="eggNOG" id="ENOG50331RU">
    <property type="taxonomic scope" value="Bacteria"/>
</dbReference>
<evidence type="ECO:0000313" key="2">
    <source>
        <dbReference type="EMBL" id="ACZ77731.1"/>
    </source>
</evidence>
<proteinExistence type="predicted"/>
<organism evidence="2 3">
    <name type="scientific">Dickeya zeae (strain Ech586)</name>
    <name type="common">Dickeya dadantii (strain Ech586)</name>
    <dbReference type="NCBI Taxonomy" id="590409"/>
    <lineage>
        <taxon>Bacteria</taxon>
        <taxon>Pseudomonadati</taxon>
        <taxon>Pseudomonadota</taxon>
        <taxon>Gammaproteobacteria</taxon>
        <taxon>Enterobacterales</taxon>
        <taxon>Pectobacteriaceae</taxon>
        <taxon>Dickeya</taxon>
        <taxon>Dickeya parazeae</taxon>
    </lineage>
</organism>
<dbReference type="RefSeq" id="WP_012885540.1">
    <property type="nucleotide sequence ID" value="NC_013592.1"/>
</dbReference>
<name>D2BSW8_DICZ5</name>